<gene>
    <name evidence="2" type="ORF">B5807_06889</name>
</gene>
<evidence type="ECO:0000256" key="1">
    <source>
        <dbReference type="SAM" id="MobiDB-lite"/>
    </source>
</evidence>
<feature type="compositionally biased region" description="Polar residues" evidence="1">
    <location>
        <begin position="118"/>
        <end position="140"/>
    </location>
</feature>
<accession>A0A1Y2LYN0</accession>
<evidence type="ECO:0000313" key="3">
    <source>
        <dbReference type="Proteomes" id="UP000193240"/>
    </source>
</evidence>
<organism evidence="2 3">
    <name type="scientific">Epicoccum nigrum</name>
    <name type="common">Soil fungus</name>
    <name type="synonym">Epicoccum purpurascens</name>
    <dbReference type="NCBI Taxonomy" id="105696"/>
    <lineage>
        <taxon>Eukaryota</taxon>
        <taxon>Fungi</taxon>
        <taxon>Dikarya</taxon>
        <taxon>Ascomycota</taxon>
        <taxon>Pezizomycotina</taxon>
        <taxon>Dothideomycetes</taxon>
        <taxon>Pleosporomycetidae</taxon>
        <taxon>Pleosporales</taxon>
        <taxon>Pleosporineae</taxon>
        <taxon>Didymellaceae</taxon>
        <taxon>Epicoccum</taxon>
    </lineage>
</organism>
<proteinExistence type="predicted"/>
<feature type="region of interest" description="Disordered" evidence="1">
    <location>
        <begin position="42"/>
        <end position="140"/>
    </location>
</feature>
<protein>
    <submittedName>
        <fullName evidence="2">Uncharacterized protein</fullName>
    </submittedName>
</protein>
<reference evidence="2 3" key="1">
    <citation type="journal article" date="2017" name="Genome Announc.">
        <title>Genome sequence of the saprophytic ascomycete Epicoccum nigrum ICMP 19927 strain isolated from New Zealand.</title>
        <authorList>
            <person name="Fokin M."/>
            <person name="Fleetwood D."/>
            <person name="Weir B.S."/>
            <person name="Villas-Boas S.G."/>
        </authorList>
    </citation>
    <scope>NUCLEOTIDE SEQUENCE [LARGE SCALE GENOMIC DNA]</scope>
    <source>
        <strain evidence="2 3">ICMP 19927</strain>
    </source>
</reference>
<dbReference type="Proteomes" id="UP000193240">
    <property type="component" value="Unassembled WGS sequence"/>
</dbReference>
<dbReference type="AlphaFoldDB" id="A0A1Y2LYN0"/>
<name>A0A1Y2LYN0_EPING</name>
<feature type="compositionally biased region" description="Polar residues" evidence="1">
    <location>
        <begin position="85"/>
        <end position="94"/>
    </location>
</feature>
<dbReference type="InParanoid" id="A0A1Y2LYN0"/>
<sequence>MSDITIRRAYSWGPLPLLNFRTQLISNLHLCTTRRDLLYIPKSNSRKESTSTMGNDIQEEQASKLKKNNPLGKVADKVKSAVSGDDSTGFGTNVKSDDIGFKPTDPTGKDGRAVAENDVNSAGDTTSLPTMTGASGHPTN</sequence>
<keyword evidence="3" id="KW-1185">Reference proteome</keyword>
<dbReference type="EMBL" id="KZ107845">
    <property type="protein sequence ID" value="OSS48812.1"/>
    <property type="molecule type" value="Genomic_DNA"/>
</dbReference>
<evidence type="ECO:0000313" key="2">
    <source>
        <dbReference type="EMBL" id="OSS48812.1"/>
    </source>
</evidence>